<evidence type="ECO:0000256" key="1">
    <source>
        <dbReference type="ARBA" id="ARBA00004651"/>
    </source>
</evidence>
<comment type="subcellular location">
    <subcellularLocation>
        <location evidence="1">Cell membrane</location>
        <topology evidence="1">Multi-pass membrane protein</topology>
    </subcellularLocation>
</comment>
<comment type="caution">
    <text evidence="8">The sequence shown here is derived from an EMBL/GenBank/DDBJ whole genome shotgun (WGS) entry which is preliminary data.</text>
</comment>
<feature type="compositionally biased region" description="Low complexity" evidence="6">
    <location>
        <begin position="1"/>
        <end position="17"/>
    </location>
</feature>
<keyword evidence="5 7" id="KW-0472">Membrane</keyword>
<dbReference type="Proteomes" id="UP000649289">
    <property type="component" value="Unassembled WGS sequence"/>
</dbReference>
<keyword evidence="4 7" id="KW-1133">Transmembrane helix</keyword>
<dbReference type="RefSeq" id="WP_191199914.1">
    <property type="nucleotide sequence ID" value="NZ_BAAAPA010000007.1"/>
</dbReference>
<feature type="transmembrane region" description="Helical" evidence="7">
    <location>
        <begin position="35"/>
        <end position="52"/>
    </location>
</feature>
<feature type="transmembrane region" description="Helical" evidence="7">
    <location>
        <begin position="145"/>
        <end position="164"/>
    </location>
</feature>
<feature type="transmembrane region" description="Helical" evidence="7">
    <location>
        <begin position="118"/>
        <end position="138"/>
    </location>
</feature>
<evidence type="ECO:0000256" key="5">
    <source>
        <dbReference type="ARBA" id="ARBA00023136"/>
    </source>
</evidence>
<dbReference type="CDD" id="cd06579">
    <property type="entry name" value="TM_PBP1_transp_AraH_like"/>
    <property type="match status" value="1"/>
</dbReference>
<dbReference type="PANTHER" id="PTHR32196">
    <property type="entry name" value="ABC TRANSPORTER PERMEASE PROTEIN YPHD-RELATED-RELATED"/>
    <property type="match status" value="1"/>
</dbReference>
<feature type="transmembrane region" description="Helical" evidence="7">
    <location>
        <begin position="261"/>
        <end position="284"/>
    </location>
</feature>
<evidence type="ECO:0000313" key="8">
    <source>
        <dbReference type="EMBL" id="MBD3915584.1"/>
    </source>
</evidence>
<dbReference type="Pfam" id="PF02653">
    <property type="entry name" value="BPD_transp_2"/>
    <property type="match status" value="1"/>
</dbReference>
<evidence type="ECO:0000313" key="9">
    <source>
        <dbReference type="Proteomes" id="UP000649289"/>
    </source>
</evidence>
<reference evidence="8 9" key="1">
    <citation type="submission" date="2020-09" db="EMBL/GenBank/DDBJ databases">
        <title>novel species in genus Nocardioides.</title>
        <authorList>
            <person name="Zhang G."/>
        </authorList>
    </citation>
    <scope>NUCLEOTIDE SEQUENCE [LARGE SCALE GENOMIC DNA]</scope>
    <source>
        <strain evidence="8 9">19197</strain>
    </source>
</reference>
<organism evidence="8 9">
    <name type="scientific">Nocardioides hwasunensis</name>
    <dbReference type="NCBI Taxonomy" id="397258"/>
    <lineage>
        <taxon>Bacteria</taxon>
        <taxon>Bacillati</taxon>
        <taxon>Actinomycetota</taxon>
        <taxon>Actinomycetes</taxon>
        <taxon>Propionibacteriales</taxon>
        <taxon>Nocardioidaceae</taxon>
        <taxon>Nocardioides</taxon>
    </lineage>
</organism>
<proteinExistence type="predicted"/>
<gene>
    <name evidence="8" type="ORF">IEZ25_13255</name>
</gene>
<evidence type="ECO:0000256" key="4">
    <source>
        <dbReference type="ARBA" id="ARBA00022989"/>
    </source>
</evidence>
<accession>A0ABR8MM29</accession>
<feature type="transmembrane region" description="Helical" evidence="7">
    <location>
        <begin position="236"/>
        <end position="255"/>
    </location>
</feature>
<name>A0ABR8MM29_9ACTN</name>
<feature type="transmembrane region" description="Helical" evidence="7">
    <location>
        <begin position="291"/>
        <end position="310"/>
    </location>
</feature>
<feature type="transmembrane region" description="Helical" evidence="7">
    <location>
        <begin position="316"/>
        <end position="337"/>
    </location>
</feature>
<keyword evidence="2" id="KW-1003">Cell membrane</keyword>
<evidence type="ECO:0000256" key="7">
    <source>
        <dbReference type="SAM" id="Phobius"/>
    </source>
</evidence>
<feature type="transmembrane region" description="Helical" evidence="7">
    <location>
        <begin position="64"/>
        <end position="87"/>
    </location>
</feature>
<feature type="transmembrane region" description="Helical" evidence="7">
    <location>
        <begin position="94"/>
        <end position="112"/>
    </location>
</feature>
<keyword evidence="9" id="KW-1185">Reference proteome</keyword>
<dbReference type="EMBL" id="JACXYY010000005">
    <property type="protein sequence ID" value="MBD3915584.1"/>
    <property type="molecule type" value="Genomic_DNA"/>
</dbReference>
<dbReference type="InterPro" id="IPR001851">
    <property type="entry name" value="ABC_transp_permease"/>
</dbReference>
<feature type="region of interest" description="Disordered" evidence="6">
    <location>
        <begin position="1"/>
        <end position="26"/>
    </location>
</feature>
<keyword evidence="3 7" id="KW-0812">Transmembrane</keyword>
<feature type="transmembrane region" description="Helical" evidence="7">
    <location>
        <begin position="184"/>
        <end position="206"/>
    </location>
</feature>
<sequence>MLSAASPSAEATTSAEPLPDAGTTTSRGTVLRRRFGPWGVPLIMLVMVAVFQSQNSAFLTVANIWTILEGAALPAMVACALTVILVMGEFDLSVQAVAGFSTTTFAALMASWNLTTVSAIAIMLGLGLLIGALTGWLVAYQGLNALVVTIGAASLLNGGEFWVSDSRSISVGIDPAFVSFVRSDVAGVPVLVLLAPVVALVLWALLDRSSLGRELRAIGANREAARFAGVNVRRTILIGFVITALVCTVAGMLYTGRAGQAYPLTGLQVLLPSFAACFIGAAMFRVGEFNIPGTMVGAVLASIVPNGLLLADVSGYSTYFFQGGILILAVGFARLVAGRDTSHA</sequence>
<protein>
    <submittedName>
        <fullName evidence="8">ABC transporter permease</fullName>
    </submittedName>
</protein>
<evidence type="ECO:0000256" key="6">
    <source>
        <dbReference type="SAM" id="MobiDB-lite"/>
    </source>
</evidence>
<evidence type="ECO:0000256" key="3">
    <source>
        <dbReference type="ARBA" id="ARBA00022692"/>
    </source>
</evidence>
<evidence type="ECO:0000256" key="2">
    <source>
        <dbReference type="ARBA" id="ARBA00022475"/>
    </source>
</evidence>